<feature type="domain" description="R3H" evidence="7">
    <location>
        <begin position="141"/>
        <end position="207"/>
    </location>
</feature>
<dbReference type="Pfam" id="PF01424">
    <property type="entry name" value="R3H"/>
    <property type="match status" value="1"/>
</dbReference>
<name>A0A151B2I8_9CLOT</name>
<dbReference type="EMBL" id="LTBA01000025">
    <property type="protein sequence ID" value="KYH34118.1"/>
    <property type="molecule type" value="Genomic_DNA"/>
</dbReference>
<comment type="function">
    <text evidence="6">A probable RNA chaperone. Forms a complex with KhpA which binds to cellular RNA and controls its expression. Plays a role in peptidoglycan (PG) homeostasis and cell length regulation.</text>
</comment>
<dbReference type="NCBIfam" id="NF041568">
    <property type="entry name" value="Jag_EloR"/>
    <property type="match status" value="1"/>
</dbReference>
<dbReference type="PATRIC" id="fig|1121338.3.peg.2024"/>
<comment type="similarity">
    <text evidence="6">Belongs to the KhpB RNA-binding protein family.</text>
</comment>
<keyword evidence="4 6" id="KW-0143">Chaperone</keyword>
<reference evidence="8 9" key="1">
    <citation type="submission" date="2016-02" db="EMBL/GenBank/DDBJ databases">
        <title>Genome sequence of Clostridium tepidiprofundi DSM 19306.</title>
        <authorList>
            <person name="Poehlein A."/>
            <person name="Daniel R."/>
        </authorList>
    </citation>
    <scope>NUCLEOTIDE SEQUENCE [LARGE SCALE GENOMIC DNA]</scope>
    <source>
        <strain evidence="8 9">DSM 19306</strain>
    </source>
</reference>
<dbReference type="InterPro" id="IPR001374">
    <property type="entry name" value="R3H_dom"/>
</dbReference>
<dbReference type="InterPro" id="IPR032782">
    <property type="entry name" value="KhpB_N"/>
</dbReference>
<keyword evidence="5 6" id="KW-0961">Cell wall biogenesis/degradation</keyword>
<sequence length="209" mass="24142">MKSVECMGKTVDEAVAKALVELNTTIDKVEIDIIEKGSKGFLKFIGSKPVKVSVKLKKDYVKEAKDFLNSILKTMNIKAEVSIRDAGESLLINIYGENMGTLIGYRGETLDSLQYLTSLVINKDSDEKYKRVILDTQNYRAKREQTLRRLAYKIAQKVRRYNKAIRLEPMNPYERRIIHSELQDDPYVRTFSEGEEPYRRVIVELKKKA</sequence>
<comment type="caution">
    <text evidence="8">The sequence shown here is derived from an EMBL/GenBank/DDBJ whole genome shotgun (WGS) entry which is preliminary data.</text>
</comment>
<accession>A0A151B2I8</accession>
<evidence type="ECO:0000256" key="1">
    <source>
        <dbReference type="ARBA" id="ARBA00022490"/>
    </source>
</evidence>
<comment type="domain">
    <text evidence="6">Has an N-terminal Jag-N domain and 2 RNA-binding domains (KH and R3H).</text>
</comment>
<evidence type="ECO:0000256" key="6">
    <source>
        <dbReference type="HAMAP-Rule" id="MF_00867"/>
    </source>
</evidence>
<dbReference type="PANTHER" id="PTHR35800:SF1">
    <property type="entry name" value="RNA-BINDING PROTEIN KHPB"/>
    <property type="match status" value="1"/>
</dbReference>
<keyword evidence="1 6" id="KW-0963">Cytoplasm</keyword>
<dbReference type="CDD" id="cd02414">
    <property type="entry name" value="KH-II_Jag"/>
    <property type="match status" value="1"/>
</dbReference>
<dbReference type="InterPro" id="IPR034079">
    <property type="entry name" value="R3H_KhpB"/>
</dbReference>
<dbReference type="InterPro" id="IPR038008">
    <property type="entry name" value="Jag_KH"/>
</dbReference>
<dbReference type="Gene3D" id="3.30.300.20">
    <property type="match status" value="1"/>
</dbReference>
<dbReference type="PROSITE" id="PS51061">
    <property type="entry name" value="R3H"/>
    <property type="match status" value="1"/>
</dbReference>
<dbReference type="Gene3D" id="3.30.1370.50">
    <property type="entry name" value="R3H-like domain"/>
    <property type="match status" value="1"/>
</dbReference>
<gene>
    <name evidence="6" type="primary">khpB</name>
    <name evidence="6" type="synonym">eloR</name>
    <name evidence="8" type="ORF">CLTEP_19630</name>
</gene>
<dbReference type="Pfam" id="PF14804">
    <property type="entry name" value="Jag_N"/>
    <property type="match status" value="1"/>
</dbReference>
<keyword evidence="3 6" id="KW-0133">Cell shape</keyword>
<dbReference type="Proteomes" id="UP000075531">
    <property type="component" value="Unassembled WGS sequence"/>
</dbReference>
<feature type="region of interest" description="Jag_N domain" evidence="6">
    <location>
        <begin position="5"/>
        <end position="55"/>
    </location>
</feature>
<dbReference type="SMART" id="SM01245">
    <property type="entry name" value="Jag_N"/>
    <property type="match status" value="1"/>
</dbReference>
<dbReference type="AlphaFoldDB" id="A0A151B2I8"/>
<dbReference type="InterPro" id="IPR036867">
    <property type="entry name" value="R3H_dom_sf"/>
</dbReference>
<dbReference type="Gene3D" id="3.30.30.80">
    <property type="entry name" value="probable RNA-binding protein from clostridium symbiosum atcc 14940"/>
    <property type="match status" value="1"/>
</dbReference>
<evidence type="ECO:0000313" key="9">
    <source>
        <dbReference type="Proteomes" id="UP000075531"/>
    </source>
</evidence>
<dbReference type="GO" id="GO:0003723">
    <property type="term" value="F:RNA binding"/>
    <property type="evidence" value="ECO:0007669"/>
    <property type="project" value="UniProtKB-UniRule"/>
</dbReference>
<protein>
    <recommendedName>
        <fullName evidence="6">RNA-binding protein KhpB</fullName>
    </recommendedName>
    <alternativeName>
        <fullName evidence="6">RNA-binding protein EloR</fullName>
    </alternativeName>
</protein>
<evidence type="ECO:0000313" key="8">
    <source>
        <dbReference type="EMBL" id="KYH34118.1"/>
    </source>
</evidence>
<evidence type="ECO:0000259" key="7">
    <source>
        <dbReference type="PROSITE" id="PS51061"/>
    </source>
</evidence>
<dbReference type="InterPro" id="IPR015946">
    <property type="entry name" value="KH_dom-like_a/b"/>
</dbReference>
<keyword evidence="9" id="KW-1185">Reference proteome</keyword>
<evidence type="ECO:0000256" key="5">
    <source>
        <dbReference type="ARBA" id="ARBA00023316"/>
    </source>
</evidence>
<dbReference type="InterPro" id="IPR039247">
    <property type="entry name" value="KhpB"/>
</dbReference>
<keyword evidence="2 6" id="KW-0694">RNA-binding</keyword>
<dbReference type="Pfam" id="PF13083">
    <property type="entry name" value="KH_KhpA-B"/>
    <property type="match status" value="1"/>
</dbReference>
<dbReference type="RefSeq" id="WP_066826119.1">
    <property type="nucleotide sequence ID" value="NZ_LTBA01000025.1"/>
</dbReference>
<evidence type="ECO:0000256" key="2">
    <source>
        <dbReference type="ARBA" id="ARBA00022884"/>
    </source>
</evidence>
<dbReference type="STRING" id="1121338.CLTEP_19630"/>
<dbReference type="SMART" id="SM00393">
    <property type="entry name" value="R3H"/>
    <property type="match status" value="1"/>
</dbReference>
<organism evidence="8 9">
    <name type="scientific">Clostridium tepidiprofundi DSM 19306</name>
    <dbReference type="NCBI Taxonomy" id="1121338"/>
    <lineage>
        <taxon>Bacteria</taxon>
        <taxon>Bacillati</taxon>
        <taxon>Bacillota</taxon>
        <taxon>Clostridia</taxon>
        <taxon>Eubacteriales</taxon>
        <taxon>Clostridiaceae</taxon>
        <taxon>Clostridium</taxon>
    </lineage>
</organism>
<dbReference type="CDD" id="cd02644">
    <property type="entry name" value="R3H_jag"/>
    <property type="match status" value="1"/>
</dbReference>
<dbReference type="SUPFAM" id="SSF82708">
    <property type="entry name" value="R3H domain"/>
    <property type="match status" value="1"/>
</dbReference>
<dbReference type="GO" id="GO:0009252">
    <property type="term" value="P:peptidoglycan biosynthetic process"/>
    <property type="evidence" value="ECO:0007669"/>
    <property type="project" value="UniProtKB-UniRule"/>
</dbReference>
<proteinExistence type="inferred from homology"/>
<comment type="subcellular location">
    <subcellularLocation>
        <location evidence="6">Cytoplasm</location>
    </subcellularLocation>
</comment>
<dbReference type="HAMAP" id="MF_00867">
    <property type="entry name" value="KhpB"/>
    <property type="match status" value="1"/>
</dbReference>
<comment type="subunit">
    <text evidence="6">Forms a complex with KhpA.</text>
</comment>
<evidence type="ECO:0000256" key="3">
    <source>
        <dbReference type="ARBA" id="ARBA00022960"/>
    </source>
</evidence>
<dbReference type="GO" id="GO:0008360">
    <property type="term" value="P:regulation of cell shape"/>
    <property type="evidence" value="ECO:0007669"/>
    <property type="project" value="UniProtKB-KW"/>
</dbReference>
<evidence type="ECO:0000256" key="4">
    <source>
        <dbReference type="ARBA" id="ARBA00023186"/>
    </source>
</evidence>
<dbReference type="OrthoDB" id="9794483at2"/>
<dbReference type="GO" id="GO:0071555">
    <property type="term" value="P:cell wall organization"/>
    <property type="evidence" value="ECO:0007669"/>
    <property type="project" value="UniProtKB-KW"/>
</dbReference>
<dbReference type="InterPro" id="IPR038247">
    <property type="entry name" value="Jag_N_dom_sf"/>
</dbReference>
<dbReference type="GO" id="GO:0005737">
    <property type="term" value="C:cytoplasm"/>
    <property type="evidence" value="ECO:0007669"/>
    <property type="project" value="UniProtKB-SubCell"/>
</dbReference>
<dbReference type="PANTHER" id="PTHR35800">
    <property type="entry name" value="PROTEIN JAG"/>
    <property type="match status" value="1"/>
</dbReference>